<dbReference type="InterPro" id="IPR011701">
    <property type="entry name" value="MFS"/>
</dbReference>
<dbReference type="OrthoDB" id="3357846at2759"/>
<comment type="subcellular location">
    <subcellularLocation>
        <location evidence="1">Membrane</location>
        <topology evidence="1">Multi-pass membrane protein</topology>
    </subcellularLocation>
</comment>
<dbReference type="Gene3D" id="1.20.1720.10">
    <property type="entry name" value="Multidrug resistance protein D"/>
    <property type="match status" value="1"/>
</dbReference>
<dbReference type="InterPro" id="IPR020846">
    <property type="entry name" value="MFS_dom"/>
</dbReference>
<gene>
    <name evidence="7" type="ORF">PV05_08783</name>
</gene>
<evidence type="ECO:0000256" key="5">
    <source>
        <dbReference type="SAM" id="Phobius"/>
    </source>
</evidence>
<feature type="transmembrane region" description="Helical" evidence="5">
    <location>
        <begin position="197"/>
        <end position="214"/>
    </location>
</feature>
<dbReference type="Proteomes" id="UP000054342">
    <property type="component" value="Unassembled WGS sequence"/>
</dbReference>
<protein>
    <recommendedName>
        <fullName evidence="6">Major facilitator superfamily (MFS) profile domain-containing protein</fullName>
    </recommendedName>
</protein>
<keyword evidence="4 5" id="KW-0472">Membrane</keyword>
<dbReference type="SUPFAM" id="SSF103473">
    <property type="entry name" value="MFS general substrate transporter"/>
    <property type="match status" value="1"/>
</dbReference>
<evidence type="ECO:0000313" key="8">
    <source>
        <dbReference type="Proteomes" id="UP000054342"/>
    </source>
</evidence>
<evidence type="ECO:0000256" key="1">
    <source>
        <dbReference type="ARBA" id="ARBA00004141"/>
    </source>
</evidence>
<keyword evidence="8" id="KW-1185">Reference proteome</keyword>
<evidence type="ECO:0000256" key="3">
    <source>
        <dbReference type="ARBA" id="ARBA00022989"/>
    </source>
</evidence>
<dbReference type="PANTHER" id="PTHR23502">
    <property type="entry name" value="MAJOR FACILITATOR SUPERFAMILY"/>
    <property type="match status" value="1"/>
</dbReference>
<feature type="transmembrane region" description="Helical" evidence="5">
    <location>
        <begin position="159"/>
        <end position="177"/>
    </location>
</feature>
<dbReference type="AlphaFoldDB" id="A0A0D2BKZ8"/>
<dbReference type="EMBL" id="KN847321">
    <property type="protein sequence ID" value="KIW53191.1"/>
    <property type="molecule type" value="Genomic_DNA"/>
</dbReference>
<sequence>MLELIRQAPIGQAIRYVTRNKYLQYPEERDDYELPILIPMKSWPWNTDKSMPPERDLEMLRRIRTNPSVHSVAYDNDRFHAEQILDIQRTKSLTIAPQKTSDGVILIDWYTTDDPANPQNWSRGKKALVTSVLSFYTFAVYCAGPIWSTASSGIQEKFHVSPVAASLGLSLYILAYGVGDLLFSPLTEIPVVGRNPVYWLTFTVFWVLSFPEAVTQSFGGLLTLRFWLGFFGSPALANGGATTGDMFPLIYIPYGLSFWGFSAWSGPAFGPMIGGFAAQAKSWR</sequence>
<evidence type="ECO:0000256" key="2">
    <source>
        <dbReference type="ARBA" id="ARBA00022692"/>
    </source>
</evidence>
<keyword evidence="2 5" id="KW-0812">Transmembrane</keyword>
<evidence type="ECO:0000313" key="7">
    <source>
        <dbReference type="EMBL" id="KIW53191.1"/>
    </source>
</evidence>
<dbReference type="HOGENOM" id="CLU_008455_4_0_1"/>
<dbReference type="RefSeq" id="XP_013313775.1">
    <property type="nucleotide sequence ID" value="XM_013458321.1"/>
</dbReference>
<keyword evidence="3 5" id="KW-1133">Transmembrane helix</keyword>
<dbReference type="PANTHER" id="PTHR23502:SF23">
    <property type="entry name" value="FLUCONAZOLE RESISTANCE PROTEIN 1"/>
    <property type="match status" value="1"/>
</dbReference>
<organism evidence="7 8">
    <name type="scientific">Exophiala xenobiotica</name>
    <dbReference type="NCBI Taxonomy" id="348802"/>
    <lineage>
        <taxon>Eukaryota</taxon>
        <taxon>Fungi</taxon>
        <taxon>Dikarya</taxon>
        <taxon>Ascomycota</taxon>
        <taxon>Pezizomycotina</taxon>
        <taxon>Eurotiomycetes</taxon>
        <taxon>Chaetothyriomycetidae</taxon>
        <taxon>Chaetothyriales</taxon>
        <taxon>Herpotrichiellaceae</taxon>
        <taxon>Exophiala</taxon>
    </lineage>
</organism>
<proteinExistence type="predicted"/>
<evidence type="ECO:0000256" key="4">
    <source>
        <dbReference type="ARBA" id="ARBA00023136"/>
    </source>
</evidence>
<dbReference type="STRING" id="348802.A0A0D2BKZ8"/>
<dbReference type="GO" id="GO:0005886">
    <property type="term" value="C:plasma membrane"/>
    <property type="evidence" value="ECO:0007669"/>
    <property type="project" value="TreeGrafter"/>
</dbReference>
<evidence type="ECO:0000259" key="6">
    <source>
        <dbReference type="PROSITE" id="PS50850"/>
    </source>
</evidence>
<dbReference type="GO" id="GO:1990961">
    <property type="term" value="P:xenobiotic detoxification by transmembrane export across the plasma membrane"/>
    <property type="evidence" value="ECO:0007669"/>
    <property type="project" value="TreeGrafter"/>
</dbReference>
<feature type="transmembrane region" description="Helical" evidence="5">
    <location>
        <begin position="258"/>
        <end position="278"/>
    </location>
</feature>
<feature type="transmembrane region" description="Helical" evidence="5">
    <location>
        <begin position="127"/>
        <end position="147"/>
    </location>
</feature>
<dbReference type="GeneID" id="25330691"/>
<reference evidence="7 8" key="1">
    <citation type="submission" date="2015-01" db="EMBL/GenBank/DDBJ databases">
        <title>The Genome Sequence of Exophiala xenobiotica CBS118157.</title>
        <authorList>
            <consortium name="The Broad Institute Genomics Platform"/>
            <person name="Cuomo C."/>
            <person name="de Hoog S."/>
            <person name="Gorbushina A."/>
            <person name="Stielow B."/>
            <person name="Teixiera M."/>
            <person name="Abouelleil A."/>
            <person name="Chapman S.B."/>
            <person name="Priest M."/>
            <person name="Young S.K."/>
            <person name="Wortman J."/>
            <person name="Nusbaum C."/>
            <person name="Birren B."/>
        </authorList>
    </citation>
    <scope>NUCLEOTIDE SEQUENCE [LARGE SCALE GENOMIC DNA]</scope>
    <source>
        <strain evidence="7 8">CBS 118157</strain>
    </source>
</reference>
<dbReference type="InterPro" id="IPR036259">
    <property type="entry name" value="MFS_trans_sf"/>
</dbReference>
<dbReference type="PROSITE" id="PS50850">
    <property type="entry name" value="MFS"/>
    <property type="match status" value="1"/>
</dbReference>
<feature type="domain" description="Major facilitator superfamily (MFS) profile" evidence="6">
    <location>
        <begin position="123"/>
        <end position="284"/>
    </location>
</feature>
<accession>A0A0D2BKZ8</accession>
<name>A0A0D2BKZ8_9EURO</name>
<dbReference type="Pfam" id="PF07690">
    <property type="entry name" value="MFS_1"/>
    <property type="match status" value="1"/>
</dbReference>
<dbReference type="GO" id="GO:0015244">
    <property type="term" value="F:fluconazole transmembrane transporter activity"/>
    <property type="evidence" value="ECO:0007669"/>
    <property type="project" value="TreeGrafter"/>
</dbReference>